<keyword evidence="3" id="KW-1185">Reference proteome</keyword>
<protein>
    <submittedName>
        <fullName evidence="2">Uncharacterized protein</fullName>
    </submittedName>
</protein>
<comment type="caution">
    <text evidence="2">The sequence shown here is derived from an EMBL/GenBank/DDBJ whole genome shotgun (WGS) entry which is preliminary data.</text>
</comment>
<evidence type="ECO:0000313" key="2">
    <source>
        <dbReference type="EMBL" id="MER8931830.1"/>
    </source>
</evidence>
<accession>A0ABV1Y9I2</accession>
<dbReference type="RefSeq" id="WP_287268968.1">
    <property type="nucleotide sequence ID" value="NZ_JAMYMY010000007.1"/>
</dbReference>
<name>A0ABV1Y9I2_9HYPH</name>
<evidence type="ECO:0000256" key="1">
    <source>
        <dbReference type="SAM" id="MobiDB-lite"/>
    </source>
</evidence>
<reference evidence="2 3" key="1">
    <citation type="journal article" date="2024" name="Proc. Natl. Acad. Sci. U.S.A.">
        <title>The evolutionary genomics of adaptation to stress in wild rhizobium bacteria.</title>
        <authorList>
            <person name="Kehlet-Delgado H."/>
            <person name="Montoya A.P."/>
            <person name="Jensen K.T."/>
            <person name="Wendlandt C.E."/>
            <person name="Dexheimer C."/>
            <person name="Roberts M."/>
            <person name="Torres Martinez L."/>
            <person name="Friesen M.L."/>
            <person name="Griffitts J.S."/>
            <person name="Porter S.S."/>
        </authorList>
    </citation>
    <scope>NUCLEOTIDE SEQUENCE [LARGE SCALE GENOMIC DNA]</scope>
    <source>
        <strain evidence="2 3">M0729</strain>
    </source>
</reference>
<dbReference type="Proteomes" id="UP001464387">
    <property type="component" value="Unassembled WGS sequence"/>
</dbReference>
<gene>
    <name evidence="2" type="ORF">NKI33_02455</name>
</gene>
<sequence length="131" mass="13434">MAAAPRPDAGDQRANPNPVSPIPISLALEEIITGGIRQHLPDPASAKFGTMLAGERTLGGRQEIVACGTVSNRTSSGAYGDDKAFVAKIYPDAGSSFELVAMSDGSADSRLRVQGLCRAAGLPVLEAGAKL</sequence>
<feature type="region of interest" description="Disordered" evidence="1">
    <location>
        <begin position="1"/>
        <end position="20"/>
    </location>
</feature>
<evidence type="ECO:0000313" key="3">
    <source>
        <dbReference type="Proteomes" id="UP001464387"/>
    </source>
</evidence>
<proteinExistence type="predicted"/>
<organism evidence="2 3">
    <name type="scientific">Mesorhizobium opportunistum</name>
    <dbReference type="NCBI Taxonomy" id="593909"/>
    <lineage>
        <taxon>Bacteria</taxon>
        <taxon>Pseudomonadati</taxon>
        <taxon>Pseudomonadota</taxon>
        <taxon>Alphaproteobacteria</taxon>
        <taxon>Hyphomicrobiales</taxon>
        <taxon>Phyllobacteriaceae</taxon>
        <taxon>Mesorhizobium</taxon>
    </lineage>
</organism>
<dbReference type="EMBL" id="JAMYPJ010000002">
    <property type="protein sequence ID" value="MER8931830.1"/>
    <property type="molecule type" value="Genomic_DNA"/>
</dbReference>